<feature type="coiled-coil region" evidence="3">
    <location>
        <begin position="121"/>
        <end position="169"/>
    </location>
</feature>
<dbReference type="PANTHER" id="PTHR40698">
    <property type="entry name" value="FLAGELLA-RELATED PROTEIN E-RELATED-RELATED"/>
    <property type="match status" value="1"/>
</dbReference>
<dbReference type="InterPro" id="IPR006752">
    <property type="entry name" value="Arch_fla_DE"/>
</dbReference>
<keyword evidence="2" id="KW-0974">Archaeal flagellum</keyword>
<feature type="domain" description="Archaeal flagella protein FlaD/E" evidence="4">
    <location>
        <begin position="15"/>
        <end position="84"/>
    </location>
</feature>
<sequence length="207" mass="24270">MLEKLTDTTIETQRKWLKFLLARVGHNNLPKLFNYYQSIGWISGSAAEKLLDTASLEKRYKGASWTLSAEEQRISRLFIEKLKGEDIKDSLLNVPFSGKARPDVEKKIQIKPSEHIHPAEKKKMEISIHRREVTINNLEQELEEKYAEIGGLKERIRELEKALLENQKEMMRKKIFMDIMDQNIKLKKAVRRGKNKNKNPERSKELV</sequence>
<comment type="caution">
    <text evidence="5">The sequence shown here is derived from an EMBL/GenBank/DDBJ whole genome shotgun (WGS) entry which is preliminary data.</text>
</comment>
<evidence type="ECO:0000256" key="2">
    <source>
        <dbReference type="ARBA" id="ARBA00022440"/>
    </source>
</evidence>
<comment type="subcellular location">
    <subcellularLocation>
        <location evidence="1">Archaeal flagellum</location>
    </subcellularLocation>
</comment>
<dbReference type="PANTHER" id="PTHR40698:SF1">
    <property type="entry name" value="FLAGELLA-RELATED PROTEIN D-RELATED"/>
    <property type="match status" value="1"/>
</dbReference>
<dbReference type="Pfam" id="PF04659">
    <property type="entry name" value="Arch_fla_DE"/>
    <property type="match status" value="1"/>
</dbReference>
<dbReference type="EMBL" id="LKCM01000268">
    <property type="protein sequence ID" value="KPQ42075.1"/>
    <property type="molecule type" value="Genomic_DNA"/>
</dbReference>
<gene>
    <name evidence="5" type="ORF">MPEBLZ_03385</name>
</gene>
<evidence type="ECO:0000313" key="6">
    <source>
        <dbReference type="Proteomes" id="UP000050360"/>
    </source>
</evidence>
<dbReference type="Proteomes" id="UP000050360">
    <property type="component" value="Unassembled WGS sequence"/>
</dbReference>
<keyword evidence="5" id="KW-0282">Flagellum</keyword>
<keyword evidence="3" id="KW-0175">Coiled coil</keyword>
<proteinExistence type="predicted"/>
<dbReference type="AlphaFoldDB" id="A0A0P8DWQ7"/>
<evidence type="ECO:0000256" key="1">
    <source>
        <dbReference type="ARBA" id="ARBA00004618"/>
    </source>
</evidence>
<keyword evidence="5" id="KW-0966">Cell projection</keyword>
<name>A0A0P8DWQ7_9EURY</name>
<evidence type="ECO:0000256" key="3">
    <source>
        <dbReference type="SAM" id="Coils"/>
    </source>
</evidence>
<organism evidence="5 6">
    <name type="scientific">Candidatus Methanoperedens nitratireducens</name>
    <dbReference type="NCBI Taxonomy" id="1392998"/>
    <lineage>
        <taxon>Archaea</taxon>
        <taxon>Methanobacteriati</taxon>
        <taxon>Methanobacteriota</taxon>
        <taxon>Stenosarchaea group</taxon>
        <taxon>Methanomicrobia</taxon>
        <taxon>Methanosarcinales</taxon>
        <taxon>ANME-2 cluster</taxon>
        <taxon>Candidatus Methanoperedentaceae</taxon>
        <taxon>Candidatus Methanoperedens</taxon>
    </lineage>
</organism>
<dbReference type="InterPro" id="IPR052494">
    <property type="entry name" value="Flagella_assembly_related"/>
</dbReference>
<protein>
    <submittedName>
        <fullName evidence="5">Archaeal flagella protein</fullName>
    </submittedName>
</protein>
<reference evidence="5 6" key="1">
    <citation type="submission" date="2015-09" db="EMBL/GenBank/DDBJ databases">
        <title>A metagenomics-based metabolic model of nitrate-dependent anaerobic oxidation of methane by Methanoperedens-like archaea.</title>
        <authorList>
            <person name="Arshad A."/>
            <person name="Speth D.R."/>
            <person name="De Graaf R.M."/>
            <person name="Op Den Camp H.J."/>
            <person name="Jetten M.S."/>
            <person name="Welte C.U."/>
        </authorList>
    </citation>
    <scope>NUCLEOTIDE SEQUENCE [LARGE SCALE GENOMIC DNA]</scope>
</reference>
<evidence type="ECO:0000259" key="4">
    <source>
        <dbReference type="Pfam" id="PF04659"/>
    </source>
</evidence>
<dbReference type="GO" id="GO:0097589">
    <property type="term" value="C:archaeal-type flagellum"/>
    <property type="evidence" value="ECO:0007669"/>
    <property type="project" value="UniProtKB-SubCell"/>
</dbReference>
<dbReference type="GO" id="GO:0097588">
    <property type="term" value="P:archaeal or bacterial-type flagellum-dependent cell motility"/>
    <property type="evidence" value="ECO:0007669"/>
    <property type="project" value="InterPro"/>
</dbReference>
<keyword evidence="5" id="KW-0969">Cilium</keyword>
<evidence type="ECO:0000313" key="5">
    <source>
        <dbReference type="EMBL" id="KPQ42075.1"/>
    </source>
</evidence>
<accession>A0A0P8DWQ7</accession>